<accession>A0A0E9WZT2</accession>
<evidence type="ECO:0000313" key="1">
    <source>
        <dbReference type="EMBL" id="JAH95992.1"/>
    </source>
</evidence>
<protein>
    <submittedName>
        <fullName evidence="1">Uncharacterized protein</fullName>
    </submittedName>
</protein>
<reference evidence="1" key="1">
    <citation type="submission" date="2014-11" db="EMBL/GenBank/DDBJ databases">
        <authorList>
            <person name="Amaro Gonzalez C."/>
        </authorList>
    </citation>
    <scope>NUCLEOTIDE SEQUENCE</scope>
</reference>
<sequence length="74" mass="8369">MVCLKPKLGSLVRDIGVDSCNQFKAGWLFEPFILGGGGGRNVQNCRSDFSFEFSDLYSHHLKMFIIILQFLRGL</sequence>
<organism evidence="1">
    <name type="scientific">Anguilla anguilla</name>
    <name type="common">European freshwater eel</name>
    <name type="synonym">Muraena anguilla</name>
    <dbReference type="NCBI Taxonomy" id="7936"/>
    <lineage>
        <taxon>Eukaryota</taxon>
        <taxon>Metazoa</taxon>
        <taxon>Chordata</taxon>
        <taxon>Craniata</taxon>
        <taxon>Vertebrata</taxon>
        <taxon>Euteleostomi</taxon>
        <taxon>Actinopterygii</taxon>
        <taxon>Neopterygii</taxon>
        <taxon>Teleostei</taxon>
        <taxon>Anguilliformes</taxon>
        <taxon>Anguillidae</taxon>
        <taxon>Anguilla</taxon>
    </lineage>
</organism>
<dbReference type="AlphaFoldDB" id="A0A0E9WZT2"/>
<dbReference type="EMBL" id="GBXM01012585">
    <property type="protein sequence ID" value="JAH95992.1"/>
    <property type="molecule type" value="Transcribed_RNA"/>
</dbReference>
<reference evidence="1" key="2">
    <citation type="journal article" date="2015" name="Fish Shellfish Immunol.">
        <title>Early steps in the European eel (Anguilla anguilla)-Vibrio vulnificus interaction in the gills: Role of the RtxA13 toxin.</title>
        <authorList>
            <person name="Callol A."/>
            <person name="Pajuelo D."/>
            <person name="Ebbesson L."/>
            <person name="Teles M."/>
            <person name="MacKenzie S."/>
            <person name="Amaro C."/>
        </authorList>
    </citation>
    <scope>NUCLEOTIDE SEQUENCE</scope>
</reference>
<proteinExistence type="predicted"/>
<name>A0A0E9WZT2_ANGAN</name>